<evidence type="ECO:0000259" key="12">
    <source>
        <dbReference type="SMART" id="SM00986"/>
    </source>
</evidence>
<evidence type="ECO:0000256" key="1">
    <source>
        <dbReference type="ARBA" id="ARBA00001400"/>
    </source>
</evidence>
<keyword evidence="6 9" id="KW-0227">DNA damage</keyword>
<comment type="caution">
    <text evidence="13">The sequence shown here is derived from an EMBL/GenBank/DDBJ whole genome shotgun (WGS) entry which is preliminary data.</text>
</comment>
<evidence type="ECO:0000313" key="13">
    <source>
        <dbReference type="EMBL" id="GGE10411.1"/>
    </source>
</evidence>
<evidence type="ECO:0000313" key="14">
    <source>
        <dbReference type="Proteomes" id="UP000614460"/>
    </source>
</evidence>
<keyword evidence="14" id="KW-1185">Reference proteome</keyword>
<evidence type="ECO:0000256" key="8">
    <source>
        <dbReference type="ARBA" id="ARBA00023204"/>
    </source>
</evidence>
<keyword evidence="8 9" id="KW-0234">DNA repair</keyword>
<dbReference type="NCBIfam" id="NF003591">
    <property type="entry name" value="PRK05254.1-4"/>
    <property type="match status" value="1"/>
</dbReference>
<evidence type="ECO:0000256" key="3">
    <source>
        <dbReference type="ARBA" id="ARBA00008184"/>
    </source>
</evidence>
<dbReference type="Proteomes" id="UP000614460">
    <property type="component" value="Unassembled WGS sequence"/>
</dbReference>
<dbReference type="PROSITE" id="PS00130">
    <property type="entry name" value="U_DNA_GLYCOSYLASE"/>
    <property type="match status" value="1"/>
</dbReference>
<name>A0A8H9KT50_9SPHI</name>
<dbReference type="Gene3D" id="3.40.470.10">
    <property type="entry name" value="Uracil-DNA glycosylase-like domain"/>
    <property type="match status" value="1"/>
</dbReference>
<dbReference type="InterPro" id="IPR018085">
    <property type="entry name" value="Ura-DNA_Glyclase_AS"/>
</dbReference>
<dbReference type="PANTHER" id="PTHR11264">
    <property type="entry name" value="URACIL-DNA GLYCOSYLASE"/>
    <property type="match status" value="1"/>
</dbReference>
<dbReference type="SUPFAM" id="SSF52141">
    <property type="entry name" value="Uracil-DNA glycosylase-like"/>
    <property type="match status" value="1"/>
</dbReference>
<proteinExistence type="inferred from homology"/>
<evidence type="ECO:0000256" key="7">
    <source>
        <dbReference type="ARBA" id="ARBA00022801"/>
    </source>
</evidence>
<keyword evidence="7 9" id="KW-0378">Hydrolase</keyword>
<dbReference type="SMART" id="SM00986">
    <property type="entry name" value="UDG"/>
    <property type="match status" value="1"/>
</dbReference>
<dbReference type="GO" id="GO:0004844">
    <property type="term" value="F:uracil DNA N-glycosylase activity"/>
    <property type="evidence" value="ECO:0007669"/>
    <property type="project" value="UniProtKB-UniRule"/>
</dbReference>
<dbReference type="Pfam" id="PF03167">
    <property type="entry name" value="UDG"/>
    <property type="match status" value="1"/>
</dbReference>
<dbReference type="CDD" id="cd10027">
    <property type="entry name" value="UDG-F1-like"/>
    <property type="match status" value="1"/>
</dbReference>
<dbReference type="EMBL" id="BMKM01000001">
    <property type="protein sequence ID" value="GGE10411.1"/>
    <property type="molecule type" value="Genomic_DNA"/>
</dbReference>
<comment type="function">
    <text evidence="2 9 11">Excises uracil residues from the DNA which can arise as a result of misincorporation of dUMP residues by DNA polymerase or due to deamination of cytosine.</text>
</comment>
<dbReference type="NCBIfam" id="NF003588">
    <property type="entry name" value="PRK05254.1-1"/>
    <property type="match status" value="1"/>
</dbReference>
<dbReference type="InterPro" id="IPR005122">
    <property type="entry name" value="Uracil-DNA_glycosylase-like"/>
</dbReference>
<evidence type="ECO:0000256" key="5">
    <source>
        <dbReference type="ARBA" id="ARBA00018429"/>
    </source>
</evidence>
<protein>
    <recommendedName>
        <fullName evidence="5 9">Uracil-DNA glycosylase</fullName>
        <shortName evidence="9">UDG</shortName>
        <ecNumber evidence="4 9">3.2.2.27</ecNumber>
    </recommendedName>
</protein>
<dbReference type="GO" id="GO:0097510">
    <property type="term" value="P:base-excision repair, AP site formation via deaminated base removal"/>
    <property type="evidence" value="ECO:0007669"/>
    <property type="project" value="TreeGrafter"/>
</dbReference>
<feature type="domain" description="Uracil-DNA glycosylase-like" evidence="12">
    <location>
        <begin position="50"/>
        <end position="211"/>
    </location>
</feature>
<dbReference type="EC" id="3.2.2.27" evidence="4 9"/>
<evidence type="ECO:0000256" key="2">
    <source>
        <dbReference type="ARBA" id="ARBA00002631"/>
    </source>
</evidence>
<accession>A0A8H9KT50</accession>
<comment type="catalytic activity">
    <reaction evidence="1 9 11">
        <text>Hydrolyzes single-stranded DNA or mismatched double-stranded DNA and polynucleotides, releasing free uracil.</text>
        <dbReference type="EC" id="3.2.2.27"/>
    </reaction>
</comment>
<dbReference type="FunFam" id="3.40.470.10:FF:000001">
    <property type="entry name" value="Uracil-DNA glycosylase"/>
    <property type="match status" value="1"/>
</dbReference>
<dbReference type="NCBIfam" id="NF003589">
    <property type="entry name" value="PRK05254.1-2"/>
    <property type="match status" value="1"/>
</dbReference>
<organism evidence="13 14">
    <name type="scientific">Sphingobacterium cellulitidis</name>
    <dbReference type="NCBI Taxonomy" id="1768011"/>
    <lineage>
        <taxon>Bacteria</taxon>
        <taxon>Pseudomonadati</taxon>
        <taxon>Bacteroidota</taxon>
        <taxon>Sphingobacteriia</taxon>
        <taxon>Sphingobacteriales</taxon>
        <taxon>Sphingobacteriaceae</taxon>
        <taxon>Sphingobacterium</taxon>
    </lineage>
</organism>
<evidence type="ECO:0000256" key="6">
    <source>
        <dbReference type="ARBA" id="ARBA00022763"/>
    </source>
</evidence>
<reference evidence="13" key="2">
    <citation type="submission" date="2020-09" db="EMBL/GenBank/DDBJ databases">
        <authorList>
            <person name="Sun Q."/>
            <person name="Zhou Y."/>
        </authorList>
    </citation>
    <scope>NUCLEOTIDE SEQUENCE</scope>
    <source>
        <strain evidence="13">CGMCC 1.15966</strain>
    </source>
</reference>
<dbReference type="NCBIfam" id="NF003592">
    <property type="entry name" value="PRK05254.1-5"/>
    <property type="match status" value="1"/>
</dbReference>
<dbReference type="NCBIfam" id="TIGR00628">
    <property type="entry name" value="ung"/>
    <property type="match status" value="1"/>
</dbReference>
<dbReference type="PANTHER" id="PTHR11264:SF0">
    <property type="entry name" value="URACIL-DNA GLYCOSYLASE"/>
    <property type="match status" value="1"/>
</dbReference>
<gene>
    <name evidence="13" type="primary">ung2</name>
    <name evidence="9" type="synonym">ung</name>
    <name evidence="13" type="ORF">GCM10011516_05160</name>
</gene>
<comment type="subcellular location">
    <subcellularLocation>
        <location evidence="9">Cytoplasm</location>
    </subcellularLocation>
</comment>
<dbReference type="RefSeq" id="WP_182497850.1">
    <property type="nucleotide sequence ID" value="NZ_BMKM01000001.1"/>
</dbReference>
<dbReference type="SMART" id="SM00987">
    <property type="entry name" value="UreE_C"/>
    <property type="match status" value="1"/>
</dbReference>
<dbReference type="AlphaFoldDB" id="A0A8H9KT50"/>
<dbReference type="InterPro" id="IPR002043">
    <property type="entry name" value="UDG_fam1"/>
</dbReference>
<dbReference type="GO" id="GO:0005737">
    <property type="term" value="C:cytoplasm"/>
    <property type="evidence" value="ECO:0007669"/>
    <property type="project" value="UniProtKB-SubCell"/>
</dbReference>
<feature type="active site" description="Proton acceptor" evidence="9 10">
    <location>
        <position position="65"/>
    </location>
</feature>
<evidence type="ECO:0000256" key="9">
    <source>
        <dbReference type="HAMAP-Rule" id="MF_00148"/>
    </source>
</evidence>
<evidence type="ECO:0000256" key="11">
    <source>
        <dbReference type="RuleBase" id="RU003780"/>
    </source>
</evidence>
<dbReference type="HAMAP" id="MF_00148">
    <property type="entry name" value="UDG"/>
    <property type="match status" value="1"/>
</dbReference>
<comment type="similarity">
    <text evidence="3 9 11">Belongs to the uracil-DNA glycosylase (UDG) superfamily. UNG family.</text>
</comment>
<keyword evidence="9" id="KW-0963">Cytoplasm</keyword>
<evidence type="ECO:0000256" key="10">
    <source>
        <dbReference type="PROSITE-ProRule" id="PRU10072"/>
    </source>
</evidence>
<sequence length="223" mass="25186">MSDRFDTSWDPIIKPLFQTPEIQKLSDFVIQERSLYQVFPEKDLVFNAFRLTSFPKLKVVILGQDPYHNDGQAHGLSFSVPQGIAIPPSLRNIYTELVTDIPGFRYPTHGDLTKWAEQGVLLLNATLTVRAHEAGSHQKKGWEYFTDEVIKSISDQSEHVVFMLWGSYAIKKSGLIDHSKHLILTAVHPSPLSVYRGFFGSAHFSQANSYLSAHGKSAIDWQV</sequence>
<dbReference type="InterPro" id="IPR036895">
    <property type="entry name" value="Uracil-DNA_glycosylase-like_sf"/>
</dbReference>
<evidence type="ECO:0000256" key="4">
    <source>
        <dbReference type="ARBA" id="ARBA00012030"/>
    </source>
</evidence>
<reference evidence="13" key="1">
    <citation type="journal article" date="2014" name="Int. J. Syst. Evol. Microbiol.">
        <title>Complete genome sequence of Corynebacterium casei LMG S-19264T (=DSM 44701T), isolated from a smear-ripened cheese.</title>
        <authorList>
            <consortium name="US DOE Joint Genome Institute (JGI-PGF)"/>
            <person name="Walter F."/>
            <person name="Albersmeier A."/>
            <person name="Kalinowski J."/>
            <person name="Ruckert C."/>
        </authorList>
    </citation>
    <scope>NUCLEOTIDE SEQUENCE</scope>
    <source>
        <strain evidence="13">CGMCC 1.15966</strain>
    </source>
</reference>